<sequence>MIEVDPARLTRVAGTWDAERHDLLAAARQLAGAPVAGFTPAVAGTAARFAGAWQRHAAGLAEAAGERADRLRRVLDDQLDTDAAQAAGLRGLPGLPGRPRRSGQVAPWSP</sequence>
<feature type="compositionally biased region" description="Low complexity" evidence="1">
    <location>
        <begin position="86"/>
        <end position="97"/>
    </location>
</feature>
<organism evidence="2 3">
    <name type="scientific">Nocardioides taihuensis</name>
    <dbReference type="NCBI Taxonomy" id="1835606"/>
    <lineage>
        <taxon>Bacteria</taxon>
        <taxon>Bacillati</taxon>
        <taxon>Actinomycetota</taxon>
        <taxon>Actinomycetes</taxon>
        <taxon>Propionibacteriales</taxon>
        <taxon>Nocardioidaceae</taxon>
        <taxon>Nocardioides</taxon>
    </lineage>
</organism>
<gene>
    <name evidence="2" type="ORF">ACFPGP_21530</name>
</gene>
<accession>A0ABW0BPF4</accession>
<dbReference type="EMBL" id="JBHSKD010000027">
    <property type="protein sequence ID" value="MFC5179279.1"/>
    <property type="molecule type" value="Genomic_DNA"/>
</dbReference>
<protein>
    <recommendedName>
        <fullName evidence="4">WXG100 family type VII secretion target</fullName>
    </recommendedName>
</protein>
<evidence type="ECO:0000313" key="2">
    <source>
        <dbReference type="EMBL" id="MFC5179279.1"/>
    </source>
</evidence>
<keyword evidence="3" id="KW-1185">Reference proteome</keyword>
<evidence type="ECO:0008006" key="4">
    <source>
        <dbReference type="Google" id="ProtNLM"/>
    </source>
</evidence>
<comment type="caution">
    <text evidence="2">The sequence shown here is derived from an EMBL/GenBank/DDBJ whole genome shotgun (WGS) entry which is preliminary data.</text>
</comment>
<proteinExistence type="predicted"/>
<name>A0ABW0BPF4_9ACTN</name>
<dbReference type="RefSeq" id="WP_378593272.1">
    <property type="nucleotide sequence ID" value="NZ_JBHSKD010000027.1"/>
</dbReference>
<evidence type="ECO:0000313" key="3">
    <source>
        <dbReference type="Proteomes" id="UP001596087"/>
    </source>
</evidence>
<reference evidence="3" key="1">
    <citation type="journal article" date="2019" name="Int. J. Syst. Evol. Microbiol.">
        <title>The Global Catalogue of Microorganisms (GCM) 10K type strain sequencing project: providing services to taxonomists for standard genome sequencing and annotation.</title>
        <authorList>
            <consortium name="The Broad Institute Genomics Platform"/>
            <consortium name="The Broad Institute Genome Sequencing Center for Infectious Disease"/>
            <person name="Wu L."/>
            <person name="Ma J."/>
        </authorList>
    </citation>
    <scope>NUCLEOTIDE SEQUENCE [LARGE SCALE GENOMIC DNA]</scope>
    <source>
        <strain evidence="3">DFY41</strain>
    </source>
</reference>
<evidence type="ECO:0000256" key="1">
    <source>
        <dbReference type="SAM" id="MobiDB-lite"/>
    </source>
</evidence>
<feature type="region of interest" description="Disordered" evidence="1">
    <location>
        <begin position="86"/>
        <end position="110"/>
    </location>
</feature>
<dbReference type="Proteomes" id="UP001596087">
    <property type="component" value="Unassembled WGS sequence"/>
</dbReference>